<comment type="similarity">
    <text evidence="1">Belongs to the ETF beta-subunit/FixA family.</text>
</comment>
<dbReference type="InterPro" id="IPR014729">
    <property type="entry name" value="Rossmann-like_a/b/a_fold"/>
</dbReference>
<dbReference type="RefSeq" id="WP_190258806.1">
    <property type="nucleotide sequence ID" value="NZ_QFGA01000002.1"/>
</dbReference>
<dbReference type="Pfam" id="PF01012">
    <property type="entry name" value="ETF"/>
    <property type="match status" value="1"/>
</dbReference>
<dbReference type="Proteomes" id="UP000298324">
    <property type="component" value="Unassembled WGS sequence"/>
</dbReference>
<protein>
    <recommendedName>
        <fullName evidence="3">Electron transfer flavoprotein subunit beta</fullName>
    </recommendedName>
    <alternativeName>
        <fullName evidence="7">Electron transfer flavoprotein small subunit</fullName>
    </alternativeName>
</protein>
<evidence type="ECO:0000256" key="3">
    <source>
        <dbReference type="ARBA" id="ARBA00016797"/>
    </source>
</evidence>
<feature type="domain" description="Electron transfer flavoprotein alpha/beta-subunit N-terminal" evidence="9">
    <location>
        <begin position="22"/>
        <end position="211"/>
    </location>
</feature>
<dbReference type="EMBL" id="QFGA01000002">
    <property type="protein sequence ID" value="TEB06210.1"/>
    <property type="molecule type" value="Genomic_DNA"/>
</dbReference>
<dbReference type="Gene3D" id="3.40.50.620">
    <property type="entry name" value="HUPs"/>
    <property type="match status" value="1"/>
</dbReference>
<reference evidence="10 11" key="1">
    <citation type="journal article" date="2018" name="Environ. Microbiol.">
        <title>Novel energy conservation strategies and behaviour of Pelotomaculum schinkii driving syntrophic propionate catabolism.</title>
        <authorList>
            <person name="Hidalgo-Ahumada C.A.P."/>
            <person name="Nobu M.K."/>
            <person name="Narihiro T."/>
            <person name="Tamaki H."/>
            <person name="Liu W.T."/>
            <person name="Kamagata Y."/>
            <person name="Stams A.J.M."/>
            <person name="Imachi H."/>
            <person name="Sousa D.Z."/>
        </authorList>
    </citation>
    <scope>NUCLEOTIDE SEQUENCE [LARGE SCALE GENOMIC DNA]</scope>
    <source>
        <strain evidence="10 11">HH</strain>
    </source>
</reference>
<dbReference type="GO" id="GO:0009055">
    <property type="term" value="F:electron transfer activity"/>
    <property type="evidence" value="ECO:0007669"/>
    <property type="project" value="InterPro"/>
</dbReference>
<comment type="subunit">
    <text evidence="2">Heterodimer of an alpha and a beta subunit.</text>
</comment>
<gene>
    <name evidence="10" type="primary">etfB_2</name>
    <name evidence="10" type="ORF">Psch_03254</name>
</gene>
<comment type="caution">
    <text evidence="10">The sequence shown here is derived from an EMBL/GenBank/DDBJ whole genome shotgun (WGS) entry which is preliminary data.</text>
</comment>
<evidence type="ECO:0000256" key="5">
    <source>
        <dbReference type="ARBA" id="ARBA00022982"/>
    </source>
</evidence>
<dbReference type="GO" id="GO:0005829">
    <property type="term" value="C:cytosol"/>
    <property type="evidence" value="ECO:0007669"/>
    <property type="project" value="TreeGrafter"/>
</dbReference>
<keyword evidence="11" id="KW-1185">Reference proteome</keyword>
<dbReference type="InterPro" id="IPR033948">
    <property type="entry name" value="ETF_beta_N"/>
</dbReference>
<evidence type="ECO:0000256" key="4">
    <source>
        <dbReference type="ARBA" id="ARBA00022448"/>
    </source>
</evidence>
<sequence>MRIAVLMKQTFDTAAIISLDANGQIERQGVNLIINPYDEFAVEEALRLKEKHGGEVTVISAGAPETQDAMLQALAMGADKAILVTDDNMAGSDEYAAALVLSKVLGGLEFDLLLAGWRAVDDGSAQVAVRVAELLGLPQVNVVTSLTIEDAKAVATRDIEGGSEVVEVPLPALITAQKGLNEPRYPTMRGIMQAKKKPFQKLSLSELGLDAAQIAPKVKAISYFLPAPRAACKLVPGEAPEAARELCRILRETAKII</sequence>
<evidence type="ECO:0000256" key="8">
    <source>
        <dbReference type="ARBA" id="ARBA00049933"/>
    </source>
</evidence>
<dbReference type="PANTHER" id="PTHR21294">
    <property type="entry name" value="ELECTRON TRANSFER FLAVOPROTEIN BETA-SUBUNIT"/>
    <property type="match status" value="1"/>
</dbReference>
<evidence type="ECO:0000256" key="2">
    <source>
        <dbReference type="ARBA" id="ARBA00011355"/>
    </source>
</evidence>
<dbReference type="PANTHER" id="PTHR21294:SF8">
    <property type="entry name" value="ELECTRON TRANSFER FLAVOPROTEIN SUBUNIT BETA"/>
    <property type="match status" value="1"/>
</dbReference>
<evidence type="ECO:0000259" key="9">
    <source>
        <dbReference type="SMART" id="SM00893"/>
    </source>
</evidence>
<proteinExistence type="inferred from homology"/>
<dbReference type="InterPro" id="IPR014730">
    <property type="entry name" value="ETF_a/b_N"/>
</dbReference>
<evidence type="ECO:0000256" key="1">
    <source>
        <dbReference type="ARBA" id="ARBA00007557"/>
    </source>
</evidence>
<dbReference type="SUPFAM" id="SSF52402">
    <property type="entry name" value="Adenine nucleotide alpha hydrolases-like"/>
    <property type="match status" value="1"/>
</dbReference>
<dbReference type="AlphaFoldDB" id="A0A4Y7RBW7"/>
<accession>A0A4Y7RBW7</accession>
<organism evidence="10 11">
    <name type="scientific">Pelotomaculum schinkii</name>
    <dbReference type="NCBI Taxonomy" id="78350"/>
    <lineage>
        <taxon>Bacteria</taxon>
        <taxon>Bacillati</taxon>
        <taxon>Bacillota</taxon>
        <taxon>Clostridia</taxon>
        <taxon>Eubacteriales</taxon>
        <taxon>Desulfotomaculaceae</taxon>
        <taxon>Pelotomaculum</taxon>
    </lineage>
</organism>
<dbReference type="InterPro" id="IPR012255">
    <property type="entry name" value="ETF_b"/>
</dbReference>
<evidence type="ECO:0000256" key="6">
    <source>
        <dbReference type="ARBA" id="ARBA00025649"/>
    </source>
</evidence>
<evidence type="ECO:0000313" key="10">
    <source>
        <dbReference type="EMBL" id="TEB06210.1"/>
    </source>
</evidence>
<comment type="function">
    <text evidence="6">The electron transfer flavoprotein serves as a specific electron acceptor for other dehydrogenases. It transfers the electrons to the main respiratory chain via ETF-ubiquinone oxidoreductase (ETF dehydrogenase).</text>
</comment>
<dbReference type="PIRSF" id="PIRSF000090">
    <property type="entry name" value="Beta-ETF"/>
    <property type="match status" value="1"/>
</dbReference>
<comment type="cofactor">
    <cofactor evidence="8">
        <name>AMP</name>
        <dbReference type="ChEBI" id="CHEBI:456215"/>
    </cofactor>
</comment>
<dbReference type="SMART" id="SM00893">
    <property type="entry name" value="ETF"/>
    <property type="match status" value="1"/>
</dbReference>
<keyword evidence="4" id="KW-0813">Transport</keyword>
<dbReference type="PROSITE" id="PS01065">
    <property type="entry name" value="ETF_BETA"/>
    <property type="match status" value="1"/>
</dbReference>
<evidence type="ECO:0000256" key="7">
    <source>
        <dbReference type="ARBA" id="ARBA00042002"/>
    </source>
</evidence>
<dbReference type="CDD" id="cd01714">
    <property type="entry name" value="ETF_beta"/>
    <property type="match status" value="1"/>
</dbReference>
<keyword evidence="5" id="KW-0249">Electron transport</keyword>
<evidence type="ECO:0000313" key="11">
    <source>
        <dbReference type="Proteomes" id="UP000298324"/>
    </source>
</evidence>
<name>A0A4Y7RBW7_9FIRM</name>
<dbReference type="InterPro" id="IPR000049">
    <property type="entry name" value="ET-Flavoprotein_bsu_CS"/>
</dbReference>